<evidence type="ECO:0000313" key="1">
    <source>
        <dbReference type="EMBL" id="OAJ42766.1"/>
    </source>
</evidence>
<evidence type="ECO:0000313" key="2">
    <source>
        <dbReference type="Proteomes" id="UP000077115"/>
    </source>
</evidence>
<reference evidence="1 2" key="1">
    <citation type="submission" date="2006-10" db="EMBL/GenBank/DDBJ databases">
        <title>The Genome Sequence of Batrachochytrium dendrobatidis JEL423.</title>
        <authorList>
            <consortium name="The Broad Institute Genome Sequencing Platform"/>
            <person name="Birren B."/>
            <person name="Lander E."/>
            <person name="Galagan J."/>
            <person name="Cuomo C."/>
            <person name="Devon K."/>
            <person name="Jaffe D."/>
            <person name="Butler J."/>
            <person name="Alvarez P."/>
            <person name="Gnerre S."/>
            <person name="Grabherr M."/>
            <person name="Kleber M."/>
            <person name="Mauceli E."/>
            <person name="Brockman W."/>
            <person name="Young S."/>
            <person name="LaButti K."/>
            <person name="Sykes S."/>
            <person name="DeCaprio D."/>
            <person name="Crawford M."/>
            <person name="Koehrsen M."/>
            <person name="Engels R."/>
            <person name="Montgomery P."/>
            <person name="Pearson M."/>
            <person name="Howarth C."/>
            <person name="Larson L."/>
            <person name="White J."/>
            <person name="O'Leary S."/>
            <person name="Kodira C."/>
            <person name="Zeng Q."/>
            <person name="Yandava C."/>
            <person name="Alvarado L."/>
            <person name="Longcore J."/>
            <person name="James T."/>
        </authorList>
    </citation>
    <scope>NUCLEOTIDE SEQUENCE [LARGE SCALE GENOMIC DNA]</scope>
    <source>
        <strain evidence="1 2">JEL423</strain>
    </source>
</reference>
<dbReference type="InterPro" id="IPR028118">
    <property type="entry name" value="Chibby_fam"/>
</dbReference>
<dbReference type="Proteomes" id="UP000077115">
    <property type="component" value="Unassembled WGS sequence"/>
</dbReference>
<dbReference type="AlphaFoldDB" id="A0A177WSH9"/>
<organism evidence="1 2">
    <name type="scientific">Batrachochytrium dendrobatidis (strain JEL423)</name>
    <dbReference type="NCBI Taxonomy" id="403673"/>
    <lineage>
        <taxon>Eukaryota</taxon>
        <taxon>Fungi</taxon>
        <taxon>Fungi incertae sedis</taxon>
        <taxon>Chytridiomycota</taxon>
        <taxon>Chytridiomycota incertae sedis</taxon>
        <taxon>Chytridiomycetes</taxon>
        <taxon>Rhizophydiales</taxon>
        <taxon>Rhizophydiales incertae sedis</taxon>
        <taxon>Batrachochytrium</taxon>
    </lineage>
</organism>
<sequence length="99" mass="11054">MSNLWDNVRKHTRRWSAGPAKLQIGGVLDENASHPIKMQLGDETIESGGKQARDLTERNRMLEGENQLLHFKVSVLLDMLASATLDTVQLKQLANISES</sequence>
<accession>A0A177WSH9</accession>
<dbReference type="EMBL" id="DS022308">
    <property type="protein sequence ID" value="OAJ42766.1"/>
    <property type="molecule type" value="Genomic_DNA"/>
</dbReference>
<dbReference type="OrthoDB" id="2145765at2759"/>
<reference evidence="1 2" key="2">
    <citation type="submission" date="2016-05" db="EMBL/GenBank/DDBJ databases">
        <title>Lineage-specific infection strategies underlie the spectrum of fungal disease in amphibians.</title>
        <authorList>
            <person name="Cuomo C.A."/>
            <person name="Farrer R.A."/>
            <person name="James T."/>
            <person name="Longcore J."/>
            <person name="Birren B."/>
        </authorList>
    </citation>
    <scope>NUCLEOTIDE SEQUENCE [LARGE SCALE GENOMIC DNA]</scope>
    <source>
        <strain evidence="1 2">JEL423</strain>
    </source>
</reference>
<dbReference type="VEuPathDB" id="FungiDB:BDEG_26180"/>
<gene>
    <name evidence="1" type="ORF">BDEG_26180</name>
</gene>
<name>A0A177WSH9_BATDL</name>
<proteinExistence type="predicted"/>
<dbReference type="Pfam" id="PF14645">
    <property type="entry name" value="Chibby"/>
    <property type="match status" value="1"/>
</dbReference>
<protein>
    <submittedName>
        <fullName evidence="1">Uncharacterized protein</fullName>
    </submittedName>
</protein>